<gene>
    <name evidence="2" type="ORF">CO137_02680</name>
</gene>
<dbReference type="EMBL" id="PFVJ01000056">
    <property type="protein sequence ID" value="PJA89736.1"/>
    <property type="molecule type" value="Genomic_DNA"/>
</dbReference>
<name>A0A2M7Z6G5_9BACT</name>
<protein>
    <submittedName>
        <fullName evidence="2">Uncharacterized protein</fullName>
    </submittedName>
</protein>
<dbReference type="Proteomes" id="UP000230843">
    <property type="component" value="Unassembled WGS sequence"/>
</dbReference>
<proteinExistence type="predicted"/>
<organism evidence="2 3">
    <name type="scientific">Candidatus Magasanikbacteria bacterium CG_4_9_14_3_um_filter_32_9</name>
    <dbReference type="NCBI Taxonomy" id="1974644"/>
    <lineage>
        <taxon>Bacteria</taxon>
        <taxon>Candidatus Magasanikiibacteriota</taxon>
    </lineage>
</organism>
<feature type="signal peptide" evidence="1">
    <location>
        <begin position="1"/>
        <end position="23"/>
    </location>
</feature>
<comment type="caution">
    <text evidence="2">The sequence shown here is derived from an EMBL/GenBank/DDBJ whole genome shotgun (WGS) entry which is preliminary data.</text>
</comment>
<feature type="chain" id="PRO_5014967420" evidence="1">
    <location>
        <begin position="24"/>
        <end position="181"/>
    </location>
</feature>
<sequence>MKKSILIYISFLTIFFFPFTLSAQTNEASGNEKDTEETKKEPLYDKKWNIDIIGKFFENQRTAPLIIIDSVENVYLAGTFSNELKINEQTSLKSKGGTDTFLLKFDTNGKLLWKKQAGGIKDDYVGSMRIAKEGGVILSGYFEDSTSFDRIKADKKAVPYVLRALINGLIILLNSNFLPTK</sequence>
<accession>A0A2M7Z6G5</accession>
<keyword evidence="1" id="KW-0732">Signal</keyword>
<reference evidence="3" key="1">
    <citation type="submission" date="2017-09" db="EMBL/GenBank/DDBJ databases">
        <title>Depth-based differentiation of microbial function through sediment-hosted aquifers and enrichment of novel symbionts in the deep terrestrial subsurface.</title>
        <authorList>
            <person name="Probst A.J."/>
            <person name="Ladd B."/>
            <person name="Jarett J.K."/>
            <person name="Geller-Mcgrath D.E."/>
            <person name="Sieber C.M.K."/>
            <person name="Emerson J.B."/>
            <person name="Anantharaman K."/>
            <person name="Thomas B.C."/>
            <person name="Malmstrom R."/>
            <person name="Stieglmeier M."/>
            <person name="Klingl A."/>
            <person name="Woyke T."/>
            <person name="Ryan C.M."/>
            <person name="Banfield J.F."/>
        </authorList>
    </citation>
    <scope>NUCLEOTIDE SEQUENCE [LARGE SCALE GENOMIC DNA]</scope>
</reference>
<evidence type="ECO:0000313" key="2">
    <source>
        <dbReference type="EMBL" id="PJA89736.1"/>
    </source>
</evidence>
<evidence type="ECO:0000313" key="3">
    <source>
        <dbReference type="Proteomes" id="UP000230843"/>
    </source>
</evidence>
<evidence type="ECO:0000256" key="1">
    <source>
        <dbReference type="SAM" id="SignalP"/>
    </source>
</evidence>
<dbReference type="AlphaFoldDB" id="A0A2M7Z6G5"/>